<keyword evidence="10 12" id="KW-0472">Membrane</keyword>
<keyword evidence="7" id="KW-0931">ER-Golgi transport</keyword>
<dbReference type="GO" id="GO:0005789">
    <property type="term" value="C:endoplasmic reticulum membrane"/>
    <property type="evidence" value="ECO:0007669"/>
    <property type="project" value="UniProtKB-SubCell"/>
</dbReference>
<evidence type="ECO:0000256" key="1">
    <source>
        <dbReference type="ARBA" id="ARBA00004389"/>
    </source>
</evidence>
<name>A0A151WH56_9HYME</name>
<dbReference type="GO" id="GO:0005085">
    <property type="term" value="F:guanyl-nucleotide exchange factor activity"/>
    <property type="evidence" value="ECO:0007669"/>
    <property type="project" value="InterPro"/>
</dbReference>
<dbReference type="PROSITE" id="PS50082">
    <property type="entry name" value="WD_REPEATS_2"/>
    <property type="match status" value="1"/>
</dbReference>
<evidence type="ECO:0000256" key="5">
    <source>
        <dbReference type="ARBA" id="ARBA00022737"/>
    </source>
</evidence>
<dbReference type="InterPro" id="IPR045260">
    <property type="entry name" value="Sec12-like"/>
</dbReference>
<dbReference type="Pfam" id="PF00400">
    <property type="entry name" value="WD40"/>
    <property type="match status" value="2"/>
</dbReference>
<dbReference type="EMBL" id="KQ983136">
    <property type="protein sequence ID" value="KYQ47152.1"/>
    <property type="molecule type" value="Genomic_DNA"/>
</dbReference>
<keyword evidence="4 12" id="KW-0812">Transmembrane</keyword>
<reference evidence="13 14" key="1">
    <citation type="submission" date="2015-09" db="EMBL/GenBank/DDBJ databases">
        <title>Trachymyrmex zeteki WGS genome.</title>
        <authorList>
            <person name="Nygaard S."/>
            <person name="Hu H."/>
            <person name="Boomsma J."/>
            <person name="Zhang G."/>
        </authorList>
    </citation>
    <scope>NUCLEOTIDE SEQUENCE [LARGE SCALE GENOMIC DNA]</scope>
    <source>
        <strain evidence="13">Tzet28-1</strain>
        <tissue evidence="13">Whole body</tissue>
    </source>
</reference>
<evidence type="ECO:0000256" key="7">
    <source>
        <dbReference type="ARBA" id="ARBA00022892"/>
    </source>
</evidence>
<evidence type="ECO:0000256" key="12">
    <source>
        <dbReference type="SAM" id="Phobius"/>
    </source>
</evidence>
<evidence type="ECO:0000256" key="10">
    <source>
        <dbReference type="ARBA" id="ARBA00023136"/>
    </source>
</evidence>
<dbReference type="AlphaFoldDB" id="A0A151WH56"/>
<dbReference type="GO" id="GO:0003400">
    <property type="term" value="P:regulation of COPII vesicle coating"/>
    <property type="evidence" value="ECO:0007669"/>
    <property type="project" value="TreeGrafter"/>
</dbReference>
<gene>
    <name evidence="13" type="ORF">ALC60_13898</name>
</gene>
<keyword evidence="9 12" id="KW-1133">Transmembrane helix</keyword>
<keyword evidence="14" id="KW-1185">Reference proteome</keyword>
<dbReference type="InterPro" id="IPR019775">
    <property type="entry name" value="WD40_repeat_CS"/>
</dbReference>
<dbReference type="InterPro" id="IPR001680">
    <property type="entry name" value="WD40_rpt"/>
</dbReference>
<protein>
    <submittedName>
        <fullName evidence="13">Prolactin regulatory element-binding protein</fullName>
    </submittedName>
</protein>
<evidence type="ECO:0000256" key="9">
    <source>
        <dbReference type="ARBA" id="ARBA00022989"/>
    </source>
</evidence>
<dbReference type="STRING" id="64791.A0A151WH56"/>
<dbReference type="GO" id="GO:0006888">
    <property type="term" value="P:endoplasmic reticulum to Golgi vesicle-mediated transport"/>
    <property type="evidence" value="ECO:0007669"/>
    <property type="project" value="TreeGrafter"/>
</dbReference>
<dbReference type="Gene3D" id="2.130.10.10">
    <property type="entry name" value="YVTN repeat-like/Quinoprotein amine dehydrogenase"/>
    <property type="match status" value="1"/>
</dbReference>
<comment type="subcellular location">
    <subcellularLocation>
        <location evidence="1">Endoplasmic reticulum membrane</location>
        <topology evidence="1">Single-pass membrane protein</topology>
    </subcellularLocation>
</comment>
<evidence type="ECO:0000256" key="6">
    <source>
        <dbReference type="ARBA" id="ARBA00022824"/>
    </source>
</evidence>
<dbReference type="PANTHER" id="PTHR23284">
    <property type="entry name" value="PROLACTIN REGULATORY ELEMENT BINDING PROTEIN"/>
    <property type="match status" value="1"/>
</dbReference>
<evidence type="ECO:0000256" key="3">
    <source>
        <dbReference type="ARBA" id="ARBA00022574"/>
    </source>
</evidence>
<feature type="transmembrane region" description="Helical" evidence="12">
    <location>
        <begin position="440"/>
        <end position="464"/>
    </location>
</feature>
<sequence length="465" mass="51507">MSSRRNKGGLLARVNFPLYTLQMLTSRHILVGGGGGSSKTGIANGFVNYNMSFKCDYLKTSLLLQEIFELLHNGVHFVAEEVTRHETGPSVVMNCASHNNGKKTWIVAGQESHCQLYNVNPKVVTSENGELIKGPTAVVNKDGLRHRRNSEKVEDVHSPMERIEEIKDDNSNVKSKKLQLILKPADSVQTAFGITLISNENFLAYRNGEPLQRVVRVSLQGTIMATGSTDGRVRLWKFPQLHKLYDLDAHGKEIDDLDFSPDGNLLVSIAKDGKAFLWNLNDGTRNKELTWTVPDGVKYMYKRCRFRKLAENKTKLDLFVLSNAVAAKNPSFLQLWDVHTGAITKSASYKEALSALAVSDDGKFVAVGTMFSGSVDIFVAFSLRKALHVPGAHSMFVTGLEFLPTKLDGPAITSNTETAVVSISVDNRICIHSIPFRHTLPFWFVIILIVLCICGAFIFCSYLGI</sequence>
<organism evidence="13 14">
    <name type="scientific">Mycetomoellerius zeteki</name>
    <dbReference type="NCBI Taxonomy" id="64791"/>
    <lineage>
        <taxon>Eukaryota</taxon>
        <taxon>Metazoa</taxon>
        <taxon>Ecdysozoa</taxon>
        <taxon>Arthropoda</taxon>
        <taxon>Hexapoda</taxon>
        <taxon>Insecta</taxon>
        <taxon>Pterygota</taxon>
        <taxon>Neoptera</taxon>
        <taxon>Endopterygota</taxon>
        <taxon>Hymenoptera</taxon>
        <taxon>Apocrita</taxon>
        <taxon>Aculeata</taxon>
        <taxon>Formicoidea</taxon>
        <taxon>Formicidae</taxon>
        <taxon>Myrmicinae</taxon>
        <taxon>Mycetomoellerius</taxon>
    </lineage>
</organism>
<evidence type="ECO:0000256" key="2">
    <source>
        <dbReference type="ARBA" id="ARBA00022448"/>
    </source>
</evidence>
<evidence type="ECO:0000256" key="11">
    <source>
        <dbReference type="PROSITE-ProRule" id="PRU00221"/>
    </source>
</evidence>
<keyword evidence="6" id="KW-0256">Endoplasmic reticulum</keyword>
<dbReference type="InterPro" id="IPR015943">
    <property type="entry name" value="WD40/YVTN_repeat-like_dom_sf"/>
</dbReference>
<dbReference type="PROSITE" id="PS00678">
    <property type="entry name" value="WD_REPEATS_1"/>
    <property type="match status" value="1"/>
</dbReference>
<dbReference type="PROSITE" id="PS50294">
    <property type="entry name" value="WD_REPEATS_REGION"/>
    <property type="match status" value="1"/>
</dbReference>
<feature type="repeat" description="WD" evidence="11">
    <location>
        <begin position="247"/>
        <end position="288"/>
    </location>
</feature>
<dbReference type="PANTHER" id="PTHR23284:SF0">
    <property type="entry name" value="PROLACTIN REGULATORY ELEMENT-BINDING PROTEIN"/>
    <property type="match status" value="1"/>
</dbReference>
<evidence type="ECO:0000313" key="14">
    <source>
        <dbReference type="Proteomes" id="UP000075809"/>
    </source>
</evidence>
<evidence type="ECO:0000256" key="8">
    <source>
        <dbReference type="ARBA" id="ARBA00022927"/>
    </source>
</evidence>
<evidence type="ECO:0000256" key="4">
    <source>
        <dbReference type="ARBA" id="ARBA00022692"/>
    </source>
</evidence>
<dbReference type="SMART" id="SM00320">
    <property type="entry name" value="WD40"/>
    <property type="match status" value="5"/>
</dbReference>
<dbReference type="Proteomes" id="UP000075809">
    <property type="component" value="Unassembled WGS sequence"/>
</dbReference>
<keyword evidence="5" id="KW-0677">Repeat</keyword>
<dbReference type="InterPro" id="IPR036322">
    <property type="entry name" value="WD40_repeat_dom_sf"/>
</dbReference>
<dbReference type="SUPFAM" id="SSF50978">
    <property type="entry name" value="WD40 repeat-like"/>
    <property type="match status" value="1"/>
</dbReference>
<keyword evidence="2" id="KW-0813">Transport</keyword>
<keyword evidence="8" id="KW-0653">Protein transport</keyword>
<proteinExistence type="predicted"/>
<keyword evidence="3 11" id="KW-0853">WD repeat</keyword>
<dbReference type="GO" id="GO:0015031">
    <property type="term" value="P:protein transport"/>
    <property type="evidence" value="ECO:0007669"/>
    <property type="project" value="UniProtKB-KW"/>
</dbReference>
<evidence type="ECO:0000313" key="13">
    <source>
        <dbReference type="EMBL" id="KYQ47152.1"/>
    </source>
</evidence>
<accession>A0A151WH56</accession>